<comment type="caution">
    <text evidence="7">The sequence shown here is derived from an EMBL/GenBank/DDBJ whole genome shotgun (WGS) entry which is preliminary data.</text>
</comment>
<keyword evidence="8" id="KW-1185">Reference proteome</keyword>
<feature type="domain" description="Beta-mannosidase-like galactose-binding" evidence="6">
    <location>
        <begin position="28"/>
        <end position="181"/>
    </location>
</feature>
<dbReference type="Gene3D" id="3.20.20.80">
    <property type="entry name" value="Glycosidases"/>
    <property type="match status" value="1"/>
</dbReference>
<evidence type="ECO:0000256" key="1">
    <source>
        <dbReference type="ARBA" id="ARBA00000829"/>
    </source>
</evidence>
<evidence type="ECO:0000256" key="2">
    <source>
        <dbReference type="ARBA" id="ARBA00012754"/>
    </source>
</evidence>
<keyword evidence="4" id="KW-0326">Glycosidase</keyword>
<dbReference type="Gene3D" id="2.60.40.10">
    <property type="entry name" value="Immunoglobulins"/>
    <property type="match status" value="1"/>
</dbReference>
<dbReference type="Pfam" id="PF22666">
    <property type="entry name" value="Glyco_hydro_2_N2"/>
    <property type="match status" value="1"/>
</dbReference>
<dbReference type="EMBL" id="JBHRWW010000001">
    <property type="protein sequence ID" value="MFC3687052.1"/>
    <property type="molecule type" value="Genomic_DNA"/>
</dbReference>
<evidence type="ECO:0000256" key="4">
    <source>
        <dbReference type="ARBA" id="ARBA00023295"/>
    </source>
</evidence>
<dbReference type="InterPro" id="IPR054593">
    <property type="entry name" value="Beta-mannosidase-like_N2"/>
</dbReference>
<dbReference type="EC" id="3.2.1.25" evidence="2"/>
<dbReference type="InterPro" id="IPR013783">
    <property type="entry name" value="Ig-like_fold"/>
</dbReference>
<dbReference type="SUPFAM" id="SSF49303">
    <property type="entry name" value="beta-Galactosidase/glucuronidase domain"/>
    <property type="match status" value="1"/>
</dbReference>
<dbReference type="Proteomes" id="UP001595685">
    <property type="component" value="Unassembled WGS sequence"/>
</dbReference>
<evidence type="ECO:0000256" key="5">
    <source>
        <dbReference type="SAM" id="MobiDB-lite"/>
    </source>
</evidence>
<protein>
    <recommendedName>
        <fullName evidence="2">beta-mannosidase</fullName>
        <ecNumber evidence="2">3.2.1.25</ecNumber>
    </recommendedName>
</protein>
<proteinExistence type="predicted"/>
<sequence>MSQLLHQGWTVRPDGGPVPEHVLAAGPVPATVPGTVHTDLLASGLVPDPYLDDHERLLAWVGLTDWVYETTVVLGPVDGDRRSLVWHGLDTVATVRVDGHVVLEAADQHRTHVLDVTDVLGEGEHVVQVRFASAVRYADAQQQVLGSRPHVNDHPYNAVRKMACNFGWDWGPDLVTAGIWRPVELVDWSVARVAGVRPTTTLTADGGHLEVAVDLDLAPQALGVPGADGPEPDAPAVVRVSVAADHHLGQSAATRLEPGTSTVRLGLDVPGALPWWPRSHGEQPLSDLTVDVMVGDRVLSTWTGRVGFREVAWVSEPDDHGTSFRLVVNGEPVLVRGVNWIPDDAFPHRVDRARYAERLAQAVDAGCNLVRVWGGGTYEDDAFYAECDERGLLVWQDVLFACASYAEEEPLRSEVLAEVRDNAARLAHHPSLVLWCGGNENLWGFVDWDWEARLDGKTWGAGYVHDLLPALLAELDPARPYVPGSPFSPRGPGGEERHPNDPDHGAMHVWDVWNERDWTAFREHRPRFAAEFGWQGPPTWSTLVRAVSDDPLTPESPGMLVHQKAMEGQRKLERGLVPHLRVPDGMRDWHWAMSLNQARAVRTAVEHLRSLAPVCAGSVVWQLNDCWPVTSWAAVDGDGRAKPTLHALRHAHADRLVTVQPRDGGLAAVLVGDSAEPWEGTLVLRRLALDGTELARHEEPVAVAARSVLSVAVPAALATPQDPAGEVLVVDAPGARGWWTFVEDRDLALMVDGALTGTVERAPDGYTVRVEAAALVKDVALLVDVVDPDAVVDDGLLTLLPGERATFRVRCRELEDPEALLSPHVLRSVNQLVGRTVDRTAVP</sequence>
<keyword evidence="3 7" id="KW-0378">Hydrolase</keyword>
<dbReference type="InterPro" id="IPR050887">
    <property type="entry name" value="Beta-mannosidase_GH2"/>
</dbReference>
<dbReference type="InterPro" id="IPR017853">
    <property type="entry name" value="GH"/>
</dbReference>
<gene>
    <name evidence="7" type="ORF">ACFOLH_01705</name>
</gene>
<dbReference type="Gene3D" id="2.60.120.260">
    <property type="entry name" value="Galactose-binding domain-like"/>
    <property type="match status" value="1"/>
</dbReference>
<organism evidence="7 8">
    <name type="scientific">Aquipuribacter hungaricus</name>
    <dbReference type="NCBI Taxonomy" id="545624"/>
    <lineage>
        <taxon>Bacteria</taxon>
        <taxon>Bacillati</taxon>
        <taxon>Actinomycetota</taxon>
        <taxon>Actinomycetes</taxon>
        <taxon>Micrococcales</taxon>
        <taxon>Intrasporangiaceae</taxon>
        <taxon>Aquipuribacter</taxon>
    </lineage>
</organism>
<dbReference type="PANTHER" id="PTHR43730">
    <property type="entry name" value="BETA-MANNOSIDASE"/>
    <property type="match status" value="1"/>
</dbReference>
<comment type="catalytic activity">
    <reaction evidence="1">
        <text>Hydrolysis of terminal, non-reducing beta-D-mannose residues in beta-D-mannosides.</text>
        <dbReference type="EC" id="3.2.1.25"/>
    </reaction>
</comment>
<evidence type="ECO:0000256" key="3">
    <source>
        <dbReference type="ARBA" id="ARBA00022801"/>
    </source>
</evidence>
<feature type="region of interest" description="Disordered" evidence="5">
    <location>
        <begin position="482"/>
        <end position="502"/>
    </location>
</feature>
<evidence type="ECO:0000313" key="8">
    <source>
        <dbReference type="Proteomes" id="UP001595685"/>
    </source>
</evidence>
<feature type="compositionally biased region" description="Basic and acidic residues" evidence="5">
    <location>
        <begin position="493"/>
        <end position="502"/>
    </location>
</feature>
<dbReference type="InterPro" id="IPR036156">
    <property type="entry name" value="Beta-gal/glucu_dom_sf"/>
</dbReference>
<dbReference type="PANTHER" id="PTHR43730:SF1">
    <property type="entry name" value="BETA-MANNOSIDASE"/>
    <property type="match status" value="1"/>
</dbReference>
<dbReference type="RefSeq" id="WP_340295205.1">
    <property type="nucleotide sequence ID" value="NZ_JBBEOI010000216.1"/>
</dbReference>
<name>A0ABV7WDI5_9MICO</name>
<dbReference type="SUPFAM" id="SSF49785">
    <property type="entry name" value="Galactose-binding domain-like"/>
    <property type="match status" value="1"/>
</dbReference>
<reference evidence="8" key="1">
    <citation type="journal article" date="2019" name="Int. J. Syst. Evol. Microbiol.">
        <title>The Global Catalogue of Microorganisms (GCM) 10K type strain sequencing project: providing services to taxonomists for standard genome sequencing and annotation.</title>
        <authorList>
            <consortium name="The Broad Institute Genomics Platform"/>
            <consortium name="The Broad Institute Genome Sequencing Center for Infectious Disease"/>
            <person name="Wu L."/>
            <person name="Ma J."/>
        </authorList>
    </citation>
    <scope>NUCLEOTIDE SEQUENCE [LARGE SCALE GENOMIC DNA]</scope>
    <source>
        <strain evidence="8">NCAIM B.02333</strain>
    </source>
</reference>
<dbReference type="GO" id="GO:0016787">
    <property type="term" value="F:hydrolase activity"/>
    <property type="evidence" value="ECO:0007669"/>
    <property type="project" value="UniProtKB-KW"/>
</dbReference>
<dbReference type="InterPro" id="IPR008979">
    <property type="entry name" value="Galactose-bd-like_sf"/>
</dbReference>
<accession>A0ABV7WDI5</accession>
<evidence type="ECO:0000259" key="6">
    <source>
        <dbReference type="Pfam" id="PF22666"/>
    </source>
</evidence>
<dbReference type="SUPFAM" id="SSF51445">
    <property type="entry name" value="(Trans)glycosidases"/>
    <property type="match status" value="1"/>
</dbReference>
<evidence type="ECO:0000313" key="7">
    <source>
        <dbReference type="EMBL" id="MFC3687052.1"/>
    </source>
</evidence>